<dbReference type="PANTHER" id="PTHR48019">
    <property type="entry name" value="SERUM RESPONSE FACTOR HOMOLOG"/>
    <property type="match status" value="1"/>
</dbReference>
<keyword evidence="3" id="KW-0238">DNA-binding</keyword>
<dbReference type="Pfam" id="PF00319">
    <property type="entry name" value="SRF-TF"/>
    <property type="match status" value="1"/>
</dbReference>
<dbReference type="EMBL" id="JAFEMO010000002">
    <property type="protein sequence ID" value="KAH7575652.1"/>
    <property type="molecule type" value="Genomic_DNA"/>
</dbReference>
<keyword evidence="8" id="KW-1185">Reference proteome</keyword>
<dbReference type="InterPro" id="IPR036879">
    <property type="entry name" value="TF_MADSbox_sf"/>
</dbReference>
<evidence type="ECO:0000256" key="1">
    <source>
        <dbReference type="ARBA" id="ARBA00004123"/>
    </source>
</evidence>
<gene>
    <name evidence="7" type="ORF">JRO89_XS02G0181100</name>
</gene>
<accession>A0ABQ8IHK5</accession>
<reference evidence="7 8" key="1">
    <citation type="submission" date="2021-02" db="EMBL/GenBank/DDBJ databases">
        <title>Plant Genome Project.</title>
        <authorList>
            <person name="Zhang R.-G."/>
        </authorList>
    </citation>
    <scope>NUCLEOTIDE SEQUENCE [LARGE SCALE GENOMIC DNA]</scope>
    <source>
        <tissue evidence="7">Leaves</tissue>
    </source>
</reference>
<sequence>MGQVTFSKRRNGLLLKKAYELSVLCDAEVALINRGKLYEFCCAGHKEALFEGGVSIRKDLVFISLSQMVDRHV</sequence>
<protein>
    <recommendedName>
        <fullName evidence="6">MADS-box domain-containing protein</fullName>
    </recommendedName>
</protein>
<dbReference type="InterPro" id="IPR050142">
    <property type="entry name" value="MADS-box/MEF2_TF"/>
</dbReference>
<comment type="caution">
    <text evidence="7">The sequence shown here is derived from an EMBL/GenBank/DDBJ whole genome shotgun (WGS) entry which is preliminary data.</text>
</comment>
<comment type="subcellular location">
    <subcellularLocation>
        <location evidence="1">Nucleus</location>
    </subcellularLocation>
</comment>
<name>A0ABQ8IHK5_9ROSI</name>
<dbReference type="InterPro" id="IPR002100">
    <property type="entry name" value="TF_MADSbox"/>
</dbReference>
<keyword evidence="4" id="KW-0804">Transcription</keyword>
<keyword evidence="5" id="KW-0539">Nucleus</keyword>
<proteinExistence type="predicted"/>
<dbReference type="SUPFAM" id="SSF55455">
    <property type="entry name" value="SRF-like"/>
    <property type="match status" value="1"/>
</dbReference>
<evidence type="ECO:0000256" key="2">
    <source>
        <dbReference type="ARBA" id="ARBA00023015"/>
    </source>
</evidence>
<dbReference type="PROSITE" id="PS50066">
    <property type="entry name" value="MADS_BOX_2"/>
    <property type="match status" value="1"/>
</dbReference>
<evidence type="ECO:0000313" key="8">
    <source>
        <dbReference type="Proteomes" id="UP000827721"/>
    </source>
</evidence>
<dbReference type="SMART" id="SM00432">
    <property type="entry name" value="MADS"/>
    <property type="match status" value="1"/>
</dbReference>
<dbReference type="Proteomes" id="UP000827721">
    <property type="component" value="Unassembled WGS sequence"/>
</dbReference>
<evidence type="ECO:0000256" key="4">
    <source>
        <dbReference type="ARBA" id="ARBA00023163"/>
    </source>
</evidence>
<dbReference type="Gene3D" id="3.40.1810.10">
    <property type="entry name" value="Transcription factor, MADS-box"/>
    <property type="match status" value="1"/>
</dbReference>
<keyword evidence="2" id="KW-0805">Transcription regulation</keyword>
<feature type="domain" description="MADS-box" evidence="6">
    <location>
        <begin position="1"/>
        <end position="44"/>
    </location>
</feature>
<organism evidence="7 8">
    <name type="scientific">Xanthoceras sorbifolium</name>
    <dbReference type="NCBI Taxonomy" id="99658"/>
    <lineage>
        <taxon>Eukaryota</taxon>
        <taxon>Viridiplantae</taxon>
        <taxon>Streptophyta</taxon>
        <taxon>Embryophyta</taxon>
        <taxon>Tracheophyta</taxon>
        <taxon>Spermatophyta</taxon>
        <taxon>Magnoliopsida</taxon>
        <taxon>eudicotyledons</taxon>
        <taxon>Gunneridae</taxon>
        <taxon>Pentapetalae</taxon>
        <taxon>rosids</taxon>
        <taxon>malvids</taxon>
        <taxon>Sapindales</taxon>
        <taxon>Sapindaceae</taxon>
        <taxon>Xanthoceroideae</taxon>
        <taxon>Xanthoceras</taxon>
    </lineage>
</organism>
<evidence type="ECO:0000259" key="6">
    <source>
        <dbReference type="PROSITE" id="PS50066"/>
    </source>
</evidence>
<evidence type="ECO:0000313" key="7">
    <source>
        <dbReference type="EMBL" id="KAH7575652.1"/>
    </source>
</evidence>
<evidence type="ECO:0000256" key="3">
    <source>
        <dbReference type="ARBA" id="ARBA00023125"/>
    </source>
</evidence>
<evidence type="ECO:0000256" key="5">
    <source>
        <dbReference type="ARBA" id="ARBA00023242"/>
    </source>
</evidence>